<organism evidence="2 3">
    <name type="scientific">Sinanodonta woodiana</name>
    <name type="common">Chinese pond mussel</name>
    <name type="synonym">Anodonta woodiana</name>
    <dbReference type="NCBI Taxonomy" id="1069815"/>
    <lineage>
        <taxon>Eukaryota</taxon>
        <taxon>Metazoa</taxon>
        <taxon>Spiralia</taxon>
        <taxon>Lophotrochozoa</taxon>
        <taxon>Mollusca</taxon>
        <taxon>Bivalvia</taxon>
        <taxon>Autobranchia</taxon>
        <taxon>Heteroconchia</taxon>
        <taxon>Palaeoheterodonta</taxon>
        <taxon>Unionida</taxon>
        <taxon>Unionoidea</taxon>
        <taxon>Unionidae</taxon>
        <taxon>Unioninae</taxon>
        <taxon>Sinanodonta</taxon>
    </lineage>
</organism>
<sequence>MSVTTPKVVSIFCLLTVVLLVVWFVSDGYIRNEQSNMPLTKSFSNEKEADNKIVYRFTSEQVSQDLNVVELLIQQRNNASKKANQLQQKIGQMHCENLAKMPNEHTSHTGGWCLQESKEDSGKHVTDRVLAAGLAELFKGSKVASFGDGPGRYKQLIEDAGKAVTYDAYDGAPYCEETSKGRVKFLDLTLPQYGLPMYDWVISLEVAEHIPGEFESVYIDNIHRHARVGVVLSWAVPGQGGYAHINNRPFDYVVNIMKEKGLYYNQEKSDYLKNAAQVDWLKRNINVYLRRNSTKSDFIERILI</sequence>
<evidence type="ECO:0000313" key="3">
    <source>
        <dbReference type="Proteomes" id="UP001634394"/>
    </source>
</evidence>
<evidence type="ECO:0000313" key="2">
    <source>
        <dbReference type="EMBL" id="KAL3862471.1"/>
    </source>
</evidence>
<evidence type="ECO:0000256" key="1">
    <source>
        <dbReference type="SAM" id="Coils"/>
    </source>
</evidence>
<keyword evidence="1" id="KW-0175">Coiled coil</keyword>
<gene>
    <name evidence="2" type="ORF">ACJMK2_008435</name>
</gene>
<dbReference type="Proteomes" id="UP001634394">
    <property type="component" value="Unassembled WGS sequence"/>
</dbReference>
<proteinExistence type="predicted"/>
<accession>A0ABD3VMD7</accession>
<name>A0ABD3VMD7_SINWO</name>
<dbReference type="SUPFAM" id="SSF53335">
    <property type="entry name" value="S-adenosyl-L-methionine-dependent methyltransferases"/>
    <property type="match status" value="1"/>
</dbReference>
<dbReference type="AlphaFoldDB" id="A0ABD3VMD7"/>
<comment type="caution">
    <text evidence="2">The sequence shown here is derived from an EMBL/GenBank/DDBJ whole genome shotgun (WGS) entry which is preliminary data.</text>
</comment>
<dbReference type="EMBL" id="JBJQND010000011">
    <property type="protein sequence ID" value="KAL3862471.1"/>
    <property type="molecule type" value="Genomic_DNA"/>
</dbReference>
<reference evidence="2 3" key="1">
    <citation type="submission" date="2024-11" db="EMBL/GenBank/DDBJ databases">
        <title>Chromosome-level genome assembly of the freshwater bivalve Anodonta woodiana.</title>
        <authorList>
            <person name="Chen X."/>
        </authorList>
    </citation>
    <scope>NUCLEOTIDE SEQUENCE [LARGE SCALE GENOMIC DNA]</scope>
    <source>
        <strain evidence="2">MN2024</strain>
        <tissue evidence="2">Gills</tissue>
    </source>
</reference>
<dbReference type="InterPro" id="IPR029063">
    <property type="entry name" value="SAM-dependent_MTases_sf"/>
</dbReference>
<protein>
    <recommendedName>
        <fullName evidence="4">Methyltransferase type 11 domain-containing protein</fullName>
    </recommendedName>
</protein>
<feature type="coiled-coil region" evidence="1">
    <location>
        <begin position="69"/>
        <end position="96"/>
    </location>
</feature>
<evidence type="ECO:0008006" key="4">
    <source>
        <dbReference type="Google" id="ProtNLM"/>
    </source>
</evidence>
<keyword evidence="3" id="KW-1185">Reference proteome</keyword>